<keyword evidence="2" id="KW-1185">Reference proteome</keyword>
<evidence type="ECO:0000313" key="2">
    <source>
        <dbReference type="Proteomes" id="UP000054032"/>
    </source>
</evidence>
<dbReference type="Proteomes" id="UP000054032">
    <property type="component" value="Unassembled WGS sequence"/>
</dbReference>
<dbReference type="KEGG" id="bor:COCMIDRAFT_24151"/>
<evidence type="ECO:0000313" key="1">
    <source>
        <dbReference type="EMBL" id="EUC48100.1"/>
    </source>
</evidence>
<gene>
    <name evidence="1" type="ORF">COCMIDRAFT_24151</name>
</gene>
<dbReference type="HOGENOM" id="CLU_1209633_0_0_1"/>
<reference evidence="1 2" key="1">
    <citation type="journal article" date="2013" name="PLoS Genet.">
        <title>Comparative genome structure, secondary metabolite, and effector coding capacity across Cochliobolus pathogens.</title>
        <authorList>
            <person name="Condon B.J."/>
            <person name="Leng Y."/>
            <person name="Wu D."/>
            <person name="Bushley K.E."/>
            <person name="Ohm R.A."/>
            <person name="Otillar R."/>
            <person name="Martin J."/>
            <person name="Schackwitz W."/>
            <person name="Grimwood J."/>
            <person name="MohdZainudin N."/>
            <person name="Xue C."/>
            <person name="Wang R."/>
            <person name="Manning V.A."/>
            <person name="Dhillon B."/>
            <person name="Tu Z.J."/>
            <person name="Steffenson B.J."/>
            <person name="Salamov A."/>
            <person name="Sun H."/>
            <person name="Lowry S."/>
            <person name="LaButti K."/>
            <person name="Han J."/>
            <person name="Copeland A."/>
            <person name="Lindquist E."/>
            <person name="Barry K."/>
            <person name="Schmutz J."/>
            <person name="Baker S.E."/>
            <person name="Ciuffetti L.M."/>
            <person name="Grigoriev I.V."/>
            <person name="Zhong S."/>
            <person name="Turgeon B.G."/>
        </authorList>
    </citation>
    <scope>NUCLEOTIDE SEQUENCE [LARGE SCALE GENOMIC DNA]</scope>
    <source>
        <strain evidence="1 2">ATCC 44560</strain>
    </source>
</reference>
<dbReference type="AlphaFoldDB" id="W6ZDM8"/>
<proteinExistence type="predicted"/>
<sequence length="229" mass="24940">MAEWNGVPAALCISYAHTTRRCRFERQAVSARPSEPPTSRARSRVGCLVRFFMTRPAVHVPNAHLSNLSRPGLTVASLKSSRPGCRLATGHHHHCARLYAAPARYYCTSHAMPTLSALHLSPSLLHLLSSRSSFLVGLNRVLHACVRIGGGPLRLDMAPRSRGIFSLPSTDGETFLAHTDTQAIPFSDLAHACDCFSAFGKPSSPFLHHPQARPGAPTTQTLWTFVAPF</sequence>
<dbReference type="GeneID" id="19120550"/>
<name>W6ZDM8_COCMI</name>
<accession>W6ZDM8</accession>
<protein>
    <submittedName>
        <fullName evidence="1">Uncharacterized protein</fullName>
    </submittedName>
</protein>
<dbReference type="RefSeq" id="XP_007685403.1">
    <property type="nucleotide sequence ID" value="XM_007687213.1"/>
</dbReference>
<organism evidence="1 2">
    <name type="scientific">Bipolaris oryzae ATCC 44560</name>
    <dbReference type="NCBI Taxonomy" id="930090"/>
    <lineage>
        <taxon>Eukaryota</taxon>
        <taxon>Fungi</taxon>
        <taxon>Dikarya</taxon>
        <taxon>Ascomycota</taxon>
        <taxon>Pezizomycotina</taxon>
        <taxon>Dothideomycetes</taxon>
        <taxon>Pleosporomycetidae</taxon>
        <taxon>Pleosporales</taxon>
        <taxon>Pleosporineae</taxon>
        <taxon>Pleosporaceae</taxon>
        <taxon>Bipolaris</taxon>
    </lineage>
</organism>
<dbReference type="EMBL" id="KI963945">
    <property type="protein sequence ID" value="EUC48100.1"/>
    <property type="molecule type" value="Genomic_DNA"/>
</dbReference>